<name>A0A4V1G569_9FIRM</name>
<gene>
    <name evidence="2" type="ORF">E5Z56_07345</name>
</gene>
<dbReference type="KEGG" id="ruj:E5Z56_07345"/>
<accession>A0A4V1G569</accession>
<dbReference type="AlphaFoldDB" id="A0A4V1G569"/>
<sequence length="104" mass="11229">MKDEKETLILNKYHTYDALIVVGTALVILGLIVFATVFTGVGSLGRASVIIGILLFLVGGIMVGNGRVIKKNALGEVDDFYCDYTKKKKPTEETADTSTDDSID</sequence>
<keyword evidence="1" id="KW-0812">Transmembrane</keyword>
<keyword evidence="1" id="KW-0472">Membrane</keyword>
<reference evidence="2 3" key="1">
    <citation type="submission" date="2019-04" db="EMBL/GenBank/DDBJ databases">
        <authorList>
            <person name="Embree M."/>
            <person name="Gaffney J.R."/>
        </authorList>
    </citation>
    <scope>NUCLEOTIDE SEQUENCE [LARGE SCALE GENOMIC DNA]</scope>
    <source>
        <strain evidence="2 3">JE7A12</strain>
    </source>
</reference>
<dbReference type="RefSeq" id="WP_138157228.1">
    <property type="nucleotide sequence ID" value="NZ_CP039381.1"/>
</dbReference>
<keyword evidence="3" id="KW-1185">Reference proteome</keyword>
<evidence type="ECO:0000313" key="3">
    <source>
        <dbReference type="Proteomes" id="UP000301475"/>
    </source>
</evidence>
<organism evidence="2 3">
    <name type="scientific">Ruminococcus bovis</name>
    <dbReference type="NCBI Taxonomy" id="2564099"/>
    <lineage>
        <taxon>Bacteria</taxon>
        <taxon>Bacillati</taxon>
        <taxon>Bacillota</taxon>
        <taxon>Clostridia</taxon>
        <taxon>Eubacteriales</taxon>
        <taxon>Oscillospiraceae</taxon>
        <taxon>Ruminococcus</taxon>
    </lineage>
</organism>
<dbReference type="EMBL" id="CP039381">
    <property type="protein sequence ID" value="QCT07183.1"/>
    <property type="molecule type" value="Genomic_DNA"/>
</dbReference>
<keyword evidence="1" id="KW-1133">Transmembrane helix</keyword>
<feature type="transmembrane region" description="Helical" evidence="1">
    <location>
        <begin position="44"/>
        <end position="64"/>
    </location>
</feature>
<dbReference type="Proteomes" id="UP000301475">
    <property type="component" value="Chromosome"/>
</dbReference>
<feature type="transmembrane region" description="Helical" evidence="1">
    <location>
        <begin position="18"/>
        <end position="38"/>
    </location>
</feature>
<evidence type="ECO:0000313" key="2">
    <source>
        <dbReference type="EMBL" id="QCT07183.1"/>
    </source>
</evidence>
<protein>
    <submittedName>
        <fullName evidence="2">Uncharacterized protein</fullName>
    </submittedName>
</protein>
<evidence type="ECO:0000256" key="1">
    <source>
        <dbReference type="SAM" id="Phobius"/>
    </source>
</evidence>
<proteinExistence type="predicted"/>